<dbReference type="EMBL" id="JAZDUA010000358">
    <property type="protein sequence ID" value="KAK7793866.1"/>
    <property type="molecule type" value="Genomic_DNA"/>
</dbReference>
<evidence type="ECO:0000313" key="4">
    <source>
        <dbReference type="Proteomes" id="UP001378592"/>
    </source>
</evidence>
<dbReference type="AlphaFoldDB" id="A0AAN9Z2J3"/>
<evidence type="ECO:0000313" key="3">
    <source>
        <dbReference type="EMBL" id="KAK7793866.1"/>
    </source>
</evidence>
<keyword evidence="4" id="KW-1185">Reference proteome</keyword>
<evidence type="ECO:0000256" key="2">
    <source>
        <dbReference type="SAM" id="MobiDB-lite"/>
    </source>
</evidence>
<proteinExistence type="predicted"/>
<accession>A0AAN9Z2J3</accession>
<name>A0AAN9Z2J3_9ORTH</name>
<protein>
    <submittedName>
        <fullName evidence="3">Uncharacterized protein</fullName>
    </submittedName>
</protein>
<feature type="coiled-coil region" evidence="1">
    <location>
        <begin position="70"/>
        <end position="97"/>
    </location>
</feature>
<feature type="region of interest" description="Disordered" evidence="2">
    <location>
        <begin position="224"/>
        <end position="266"/>
    </location>
</feature>
<organism evidence="3 4">
    <name type="scientific">Gryllus longicercus</name>
    <dbReference type="NCBI Taxonomy" id="2509291"/>
    <lineage>
        <taxon>Eukaryota</taxon>
        <taxon>Metazoa</taxon>
        <taxon>Ecdysozoa</taxon>
        <taxon>Arthropoda</taxon>
        <taxon>Hexapoda</taxon>
        <taxon>Insecta</taxon>
        <taxon>Pterygota</taxon>
        <taxon>Neoptera</taxon>
        <taxon>Polyneoptera</taxon>
        <taxon>Orthoptera</taxon>
        <taxon>Ensifera</taxon>
        <taxon>Gryllidea</taxon>
        <taxon>Grylloidea</taxon>
        <taxon>Gryllidae</taxon>
        <taxon>Gryllinae</taxon>
        <taxon>Gryllus</taxon>
    </lineage>
</organism>
<dbReference type="Proteomes" id="UP001378592">
    <property type="component" value="Unassembled WGS sequence"/>
</dbReference>
<evidence type="ECO:0000256" key="1">
    <source>
        <dbReference type="SAM" id="Coils"/>
    </source>
</evidence>
<comment type="caution">
    <text evidence="3">The sequence shown here is derived from an EMBL/GenBank/DDBJ whole genome shotgun (WGS) entry which is preliminary data.</text>
</comment>
<feature type="compositionally biased region" description="Polar residues" evidence="2">
    <location>
        <begin position="225"/>
        <end position="255"/>
    </location>
</feature>
<keyword evidence="1" id="KW-0175">Coiled coil</keyword>
<sequence>MTEIDMAETATADEALHCFVCDVAVTGKHYTLATCRTQSSNIRLIEKLGQLVGERYMVVICEDDIICRGCANLINTLDRLENEMDSVRKVVLRFLEKKYSLEEGELINNKTSAYGLPPQITPRNMSPRSVMSENFMYQKRKAALSELENETNYSVCDKSKKSNSKNDVWMQCDKCKYTTQYDAFMNYHVRQQVKKKKVDQTCESCGTEMVNGCCAQNCNMRKDPSTFTSTSSILKTDLPKQTSKMNSGNDTNNKQSRLRSRESSEAETVEMIAAEISEFTGVNGTRPELVLTGVQESVSSSATSIERNTKLLTDCENSSQTSSCVNTHGETIPSSLANEEMIIPVTEMTHEQVQQQLAAGNIEVQMEGQDGSAPTAICVMEMSEDPTPESTLVTVQKMEDDNNAVYVQVVEVGKDGDIDETSNIPKVLTVSDDGTVEMVEVMWDDMVGTEVDSGQSLQF</sequence>
<reference evidence="3 4" key="1">
    <citation type="submission" date="2024-03" db="EMBL/GenBank/DDBJ databases">
        <title>The genome assembly and annotation of the cricket Gryllus longicercus Weissman &amp; Gray.</title>
        <authorList>
            <person name="Szrajer S."/>
            <person name="Gray D."/>
            <person name="Ylla G."/>
        </authorList>
    </citation>
    <scope>NUCLEOTIDE SEQUENCE [LARGE SCALE GENOMIC DNA]</scope>
    <source>
        <strain evidence="3">DAG 2021-001</strain>
        <tissue evidence="3">Whole body minus gut</tissue>
    </source>
</reference>
<gene>
    <name evidence="3" type="ORF">R5R35_014146</name>
</gene>